<dbReference type="Gene3D" id="1.10.3380.30">
    <property type="match status" value="1"/>
</dbReference>
<accession>A0ABD0VHB9</accession>
<keyword evidence="2" id="KW-1185">Reference proteome</keyword>
<protein>
    <submittedName>
        <fullName evidence="1">Uncharacterized protein</fullName>
    </submittedName>
</protein>
<evidence type="ECO:0000313" key="2">
    <source>
        <dbReference type="Proteomes" id="UP001552299"/>
    </source>
</evidence>
<dbReference type="EMBL" id="JANQDX010000005">
    <property type="protein sequence ID" value="KAL0924464.1"/>
    <property type="molecule type" value="Genomic_DNA"/>
</dbReference>
<dbReference type="AlphaFoldDB" id="A0ABD0VHB9"/>
<dbReference type="Proteomes" id="UP001552299">
    <property type="component" value="Unassembled WGS sequence"/>
</dbReference>
<reference evidence="1 2" key="1">
    <citation type="journal article" date="2024" name="Plant Biotechnol. J.">
        <title>Dendrobium thyrsiflorum genome and its molecular insights into genes involved in important horticultural traits.</title>
        <authorList>
            <person name="Chen B."/>
            <person name="Wang J.Y."/>
            <person name="Zheng P.J."/>
            <person name="Li K.L."/>
            <person name="Liang Y.M."/>
            <person name="Chen X.F."/>
            <person name="Zhang C."/>
            <person name="Zhao X."/>
            <person name="He X."/>
            <person name="Zhang G.Q."/>
            <person name="Liu Z.J."/>
            <person name="Xu Q."/>
        </authorList>
    </citation>
    <scope>NUCLEOTIDE SEQUENCE [LARGE SCALE GENOMIC DNA]</scope>
    <source>
        <strain evidence="1">GZMU011</strain>
    </source>
</reference>
<name>A0ABD0VHB9_DENTH</name>
<organism evidence="1 2">
    <name type="scientific">Dendrobium thyrsiflorum</name>
    <name type="common">Pinecone-like raceme dendrobium</name>
    <name type="synonym">Orchid</name>
    <dbReference type="NCBI Taxonomy" id="117978"/>
    <lineage>
        <taxon>Eukaryota</taxon>
        <taxon>Viridiplantae</taxon>
        <taxon>Streptophyta</taxon>
        <taxon>Embryophyta</taxon>
        <taxon>Tracheophyta</taxon>
        <taxon>Spermatophyta</taxon>
        <taxon>Magnoliopsida</taxon>
        <taxon>Liliopsida</taxon>
        <taxon>Asparagales</taxon>
        <taxon>Orchidaceae</taxon>
        <taxon>Epidendroideae</taxon>
        <taxon>Malaxideae</taxon>
        <taxon>Dendrobiinae</taxon>
        <taxon>Dendrobium</taxon>
    </lineage>
</organism>
<proteinExistence type="predicted"/>
<evidence type="ECO:0000313" key="1">
    <source>
        <dbReference type="EMBL" id="KAL0924464.1"/>
    </source>
</evidence>
<gene>
    <name evidence="1" type="ORF">M5K25_005295</name>
</gene>
<comment type="caution">
    <text evidence="1">The sequence shown here is derived from an EMBL/GenBank/DDBJ whole genome shotgun (WGS) entry which is preliminary data.</text>
</comment>
<sequence>MEWNESVLVSAHTSTSKTTIVAYAIAMYFHDKQRLKAAAHAVGEINLEKKFESGTESLRRGIMIANSLYL</sequence>